<dbReference type="KEGG" id="fcm:BIW12_05395"/>
<keyword evidence="6" id="KW-0378">Hydrolase</keyword>
<feature type="signal peptide" evidence="10">
    <location>
        <begin position="1"/>
        <end position="19"/>
    </location>
</feature>
<dbReference type="EMBL" id="CP017774">
    <property type="protein sequence ID" value="AOZ98912.1"/>
    <property type="molecule type" value="Genomic_DNA"/>
</dbReference>
<dbReference type="Pfam" id="PF02836">
    <property type="entry name" value="Glyco_hydro_2_C"/>
    <property type="match status" value="1"/>
</dbReference>
<dbReference type="Gene3D" id="2.60.120.260">
    <property type="entry name" value="Galactose-binding domain-like"/>
    <property type="match status" value="1"/>
</dbReference>
<dbReference type="SUPFAM" id="SSF49785">
    <property type="entry name" value="Galactose-binding domain-like"/>
    <property type="match status" value="1"/>
</dbReference>
<evidence type="ECO:0000256" key="4">
    <source>
        <dbReference type="ARBA" id="ARBA00011245"/>
    </source>
</evidence>
<evidence type="ECO:0000256" key="7">
    <source>
        <dbReference type="ARBA" id="ARBA00022837"/>
    </source>
</evidence>
<dbReference type="PANTHER" id="PTHR46323">
    <property type="entry name" value="BETA-GALACTOSIDASE"/>
    <property type="match status" value="1"/>
</dbReference>
<dbReference type="InterPro" id="IPR006102">
    <property type="entry name" value="Ig-like_GH2"/>
</dbReference>
<reference evidence="12 13" key="1">
    <citation type="submission" date="2016-10" db="EMBL/GenBank/DDBJ databases">
        <title>Complete Genome Sequence of Flavobacterium sp. PK15.</title>
        <authorList>
            <person name="Ekwe A."/>
            <person name="Kim S.B."/>
        </authorList>
    </citation>
    <scope>NUCLEOTIDE SEQUENCE [LARGE SCALE GENOMIC DNA]</scope>
    <source>
        <strain evidence="12 13">PK15</strain>
    </source>
</reference>
<dbReference type="Gene3D" id="2.70.98.10">
    <property type="match status" value="1"/>
</dbReference>
<dbReference type="GO" id="GO:0030246">
    <property type="term" value="F:carbohydrate binding"/>
    <property type="evidence" value="ECO:0007669"/>
    <property type="project" value="InterPro"/>
</dbReference>
<dbReference type="FunFam" id="2.60.40.10:FF:000680">
    <property type="entry name" value="Beta-galactosidase"/>
    <property type="match status" value="1"/>
</dbReference>
<keyword evidence="10" id="KW-0732">Signal</keyword>
<keyword evidence="7" id="KW-0106">Calcium</keyword>
<dbReference type="InterPro" id="IPR006104">
    <property type="entry name" value="Glyco_hydro_2_N"/>
</dbReference>
<comment type="similarity">
    <text evidence="3">Belongs to the glycosyl hydrolase 2 family.</text>
</comment>
<feature type="domain" description="Beta galactosidase small chain/" evidence="11">
    <location>
        <begin position="756"/>
        <end position="1036"/>
    </location>
</feature>
<accession>A0A1D9P8R9</accession>
<dbReference type="InterPro" id="IPR004199">
    <property type="entry name" value="B-gal_small/dom_5"/>
</dbReference>
<dbReference type="EC" id="3.2.1.23" evidence="5"/>
<dbReference type="SMART" id="SM01038">
    <property type="entry name" value="Bgal_small_N"/>
    <property type="match status" value="1"/>
</dbReference>
<dbReference type="Gene3D" id="3.20.20.80">
    <property type="entry name" value="Glycosidases"/>
    <property type="match status" value="1"/>
</dbReference>
<dbReference type="GO" id="GO:0004565">
    <property type="term" value="F:beta-galactosidase activity"/>
    <property type="evidence" value="ECO:0007669"/>
    <property type="project" value="UniProtKB-EC"/>
</dbReference>
<protein>
    <recommendedName>
        <fullName evidence="5">beta-galactosidase</fullName>
        <ecNumber evidence="5">3.2.1.23</ecNumber>
    </recommendedName>
    <alternativeName>
        <fullName evidence="9">Lactase</fullName>
    </alternativeName>
</protein>
<evidence type="ECO:0000313" key="12">
    <source>
        <dbReference type="EMBL" id="AOZ98912.1"/>
    </source>
</evidence>
<dbReference type="InterPro" id="IPR008979">
    <property type="entry name" value="Galactose-bd-like_sf"/>
</dbReference>
<dbReference type="AlphaFoldDB" id="A0A1D9P8R9"/>
<dbReference type="SUPFAM" id="SSF74650">
    <property type="entry name" value="Galactose mutarotase-like"/>
    <property type="match status" value="1"/>
</dbReference>
<dbReference type="InterPro" id="IPR017853">
    <property type="entry name" value="GH"/>
</dbReference>
<dbReference type="Pfam" id="PF02929">
    <property type="entry name" value="Bgal_small_N"/>
    <property type="match status" value="1"/>
</dbReference>
<feature type="chain" id="PRO_5009444211" description="beta-galactosidase" evidence="10">
    <location>
        <begin position="20"/>
        <end position="1039"/>
    </location>
</feature>
<gene>
    <name evidence="12" type="ORF">BIW12_05395</name>
</gene>
<dbReference type="OrthoDB" id="9801077at2"/>
<evidence type="ECO:0000256" key="9">
    <source>
        <dbReference type="ARBA" id="ARBA00032230"/>
    </source>
</evidence>
<dbReference type="GO" id="GO:0005990">
    <property type="term" value="P:lactose catabolic process"/>
    <property type="evidence" value="ECO:0007669"/>
    <property type="project" value="TreeGrafter"/>
</dbReference>
<dbReference type="InterPro" id="IPR013783">
    <property type="entry name" value="Ig-like_fold"/>
</dbReference>
<evidence type="ECO:0000256" key="6">
    <source>
        <dbReference type="ARBA" id="ARBA00022801"/>
    </source>
</evidence>
<dbReference type="InterPro" id="IPR011013">
    <property type="entry name" value="Gal_mutarotase_sf_dom"/>
</dbReference>
<keyword evidence="13" id="KW-1185">Reference proteome</keyword>
<evidence type="ECO:0000256" key="5">
    <source>
        <dbReference type="ARBA" id="ARBA00012756"/>
    </source>
</evidence>
<dbReference type="Pfam" id="PF02837">
    <property type="entry name" value="Glyco_hydro_2_N"/>
    <property type="match status" value="1"/>
</dbReference>
<dbReference type="InterPro" id="IPR014718">
    <property type="entry name" value="GH-type_carb-bd"/>
</dbReference>
<dbReference type="InterPro" id="IPR006101">
    <property type="entry name" value="Glyco_hydro_2"/>
</dbReference>
<dbReference type="RefSeq" id="WP_071184158.1">
    <property type="nucleotide sequence ID" value="NZ_CP017774.1"/>
</dbReference>
<dbReference type="Pfam" id="PF00703">
    <property type="entry name" value="Glyco_hydro_2"/>
    <property type="match status" value="1"/>
</dbReference>
<dbReference type="STRING" id="1306519.BIW12_05395"/>
<evidence type="ECO:0000256" key="8">
    <source>
        <dbReference type="ARBA" id="ARBA00023295"/>
    </source>
</evidence>
<comment type="cofactor">
    <cofactor evidence="2">
        <name>Ca(2+)</name>
        <dbReference type="ChEBI" id="CHEBI:29108"/>
    </cofactor>
</comment>
<sequence length="1039" mass="119389">MKKVFLAVVLLLGVQINFAQTNEWENPQILDRGKEAGRSSFLLYSNAEELKENNPQKSVLYQSLNGLWKFDIVKNPTQRPQDFFATDLDVSKWKEIAVPSNWEMKGFDIPIYTNITYPFPKNPPFIGGDYNPVASYRRNFTVADSWKGKEIILHFGSITGYARVFLNGKEVGMTKASKTPAEFNITSFLKKGDNLIAVQVFRWHDGSYLEDQDFWRLSGIERDVYLQAMPKTTVWDYFVKSDLDNQYKNGIFNLDVTLKSFENNKIKNPAVKVELFDNDGKVVFSETKKIGSKELKISFQKTIENVKQWNAETPNLYRYTITLLDNKGKVLEIISKKTGFRKVEIKNAQLLVNGKAILVKGVNIHEHDDVNGHVPNKDLMIKDLQLMKQYNINSIRMCHYPHDTHFYDLCDEYGFYVVDEANIETHGMGAEWQNWFDQKKHPAYLPEWVPAHLDRVKRMFAFDKNHPSIIIWSLGNECGNGPVFYDAYDWLKQVDSSRPVQFEQAGENKNTDIVCPMYPSIKSMKTYAEADKKRPYIMCEYSHAMGNSSGNFQKYWDIIHGSKHMQGGFIWDWVDQGMKTKNEKGVEFWAYGGDLGGAKLHNDENFCANGLVSANRIPHPGLLEVKKVYQDIQFQLKNEKDLVVKNYFNFTNLSDYNFKWELIKDGQKVKEATFNLDVNPEETKEFHLDLGALDSNSEYYVNVFAFSKYDAPLVAKGHEVARAQFAIGKGNYFQNTVAVSKSPAKLKYSEKNKVLSFETENVSGAFDLQKGEIVKYALKSDANTMISNFPTPYFWRAPTDNDFGSGMQNKLVVWREAHKNPTVVSIDLDKKSTEGLLIKVVYKLAQVEVPYTVNYLIQNDGKIKLTASIDMTGKDLPELPRFGMRLKLNGVYDNLNFYGRGPWENYSDRNTASFMGTYSDKVINQYTRNYIRPQESGYKTDVRWLILKNDKGQGLKIEGIQPIGFSALNIPTEDLDPGKRKSQRHPSDLDLNSKEAVYLHLDYKQRGVGGDDSWGSLPHDEYRLLDKKYTYSYIISLVN</sequence>
<keyword evidence="8" id="KW-0326">Glycosidase</keyword>
<organism evidence="12 13">
    <name type="scientific">Flavobacterium commune</name>
    <dbReference type="NCBI Taxonomy" id="1306519"/>
    <lineage>
        <taxon>Bacteria</taxon>
        <taxon>Pseudomonadati</taxon>
        <taxon>Bacteroidota</taxon>
        <taxon>Flavobacteriia</taxon>
        <taxon>Flavobacteriales</taxon>
        <taxon>Flavobacteriaceae</taxon>
        <taxon>Flavobacterium</taxon>
    </lineage>
</organism>
<name>A0A1D9P8R9_9FLAO</name>
<evidence type="ECO:0000259" key="11">
    <source>
        <dbReference type="SMART" id="SM01038"/>
    </source>
</evidence>
<comment type="subunit">
    <text evidence="4">Monomer.</text>
</comment>
<proteinExistence type="inferred from homology"/>
<dbReference type="InterPro" id="IPR050347">
    <property type="entry name" value="Bact_Beta-galactosidase"/>
</dbReference>
<dbReference type="PANTHER" id="PTHR46323:SF2">
    <property type="entry name" value="BETA-GALACTOSIDASE"/>
    <property type="match status" value="1"/>
</dbReference>
<evidence type="ECO:0000256" key="10">
    <source>
        <dbReference type="SAM" id="SignalP"/>
    </source>
</evidence>
<dbReference type="Gene3D" id="2.60.40.10">
    <property type="entry name" value="Immunoglobulins"/>
    <property type="match status" value="2"/>
</dbReference>
<dbReference type="PRINTS" id="PR00132">
    <property type="entry name" value="GLHYDRLASE2"/>
</dbReference>
<dbReference type="Proteomes" id="UP000178198">
    <property type="component" value="Chromosome"/>
</dbReference>
<evidence type="ECO:0000256" key="3">
    <source>
        <dbReference type="ARBA" id="ARBA00007401"/>
    </source>
</evidence>
<dbReference type="InterPro" id="IPR036156">
    <property type="entry name" value="Beta-gal/glucu_dom_sf"/>
</dbReference>
<dbReference type="SUPFAM" id="SSF49303">
    <property type="entry name" value="beta-Galactosidase/glucuronidase domain"/>
    <property type="match status" value="2"/>
</dbReference>
<dbReference type="SUPFAM" id="SSF51445">
    <property type="entry name" value="(Trans)glycosidases"/>
    <property type="match status" value="1"/>
</dbReference>
<evidence type="ECO:0000256" key="2">
    <source>
        <dbReference type="ARBA" id="ARBA00001913"/>
    </source>
</evidence>
<evidence type="ECO:0000256" key="1">
    <source>
        <dbReference type="ARBA" id="ARBA00001412"/>
    </source>
</evidence>
<comment type="catalytic activity">
    <reaction evidence="1">
        <text>Hydrolysis of terminal non-reducing beta-D-galactose residues in beta-D-galactosides.</text>
        <dbReference type="EC" id="3.2.1.23"/>
    </reaction>
</comment>
<dbReference type="GO" id="GO:0009341">
    <property type="term" value="C:beta-galactosidase complex"/>
    <property type="evidence" value="ECO:0007669"/>
    <property type="project" value="InterPro"/>
</dbReference>
<dbReference type="InterPro" id="IPR032312">
    <property type="entry name" value="LacZ_4"/>
</dbReference>
<evidence type="ECO:0000313" key="13">
    <source>
        <dbReference type="Proteomes" id="UP000178198"/>
    </source>
</evidence>
<dbReference type="PROSITE" id="PS00608">
    <property type="entry name" value="GLYCOSYL_HYDROL_F2_2"/>
    <property type="match status" value="1"/>
</dbReference>
<dbReference type="InterPro" id="IPR006103">
    <property type="entry name" value="Glyco_hydro_2_cat"/>
</dbReference>
<dbReference type="Pfam" id="PF16353">
    <property type="entry name" value="LacZ_4"/>
    <property type="match status" value="1"/>
</dbReference>
<dbReference type="InterPro" id="IPR023232">
    <property type="entry name" value="Glyco_hydro_2_AS"/>
</dbReference>